<gene>
    <name evidence="5" type="primary">SPSY</name>
</gene>
<dbReference type="AlphaFoldDB" id="C1C0U1"/>
<keyword evidence="3" id="KW-0620">Polyamine biosynthesis</keyword>
<dbReference type="PROSITE" id="PS51006">
    <property type="entry name" value="PABS_2"/>
    <property type="match status" value="1"/>
</dbReference>
<dbReference type="PANTHER" id="PTHR46315:SF1">
    <property type="entry name" value="SPERMINE SYNTHASE"/>
    <property type="match status" value="1"/>
</dbReference>
<dbReference type="Pfam" id="PF01564">
    <property type="entry name" value="Spermine_synth"/>
    <property type="match status" value="1"/>
</dbReference>
<name>C1C0U1_CALCM</name>
<evidence type="ECO:0000256" key="2">
    <source>
        <dbReference type="ARBA" id="ARBA00022679"/>
    </source>
</evidence>
<sequence>MVKKIYTALFDYQLEFLPSAAQIEEHVLGPLCKALKASFQMEERSGCENTSAENAYDFSGDGYFAHLRLYRRDSPQECDLMTLLIESKKPIDLDDDGLELGNLQHELSNRMVTDERNFRSLGCLKRCLKDSPYFKASDHRILEYPIKEVLFSQRSPFQHVQIVDTNDFGKLLILDDMPNLAENDTKTYTHNLMALPMGLGPKYKDANILILGGGDGALLKEIFAQPNKPAMVTMVEIDDIVMDAVNLHMPSVAGPYLRKDYREGPNHKIIVGDAIEFMKNELDKGTQYDIIFGDLTDCPISTSPSEEGTWNFLKLVLSLAIPLLKPEQGYYLTHCNGINATRALREYEKHLKTMHNGKCTFTSSKEFVSSFMETWVYYQIQRHN</sequence>
<dbReference type="Gene3D" id="3.40.50.150">
    <property type="entry name" value="Vaccinia Virus protein VP39"/>
    <property type="match status" value="1"/>
</dbReference>
<keyword evidence="2 3" id="KW-0808">Transferase</keyword>
<dbReference type="InterPro" id="IPR030373">
    <property type="entry name" value="PABS_CS"/>
</dbReference>
<dbReference type="Pfam" id="PF17284">
    <property type="entry name" value="Spermine_synt_N"/>
    <property type="match status" value="1"/>
</dbReference>
<dbReference type="GO" id="GO:0016768">
    <property type="term" value="F:spermine synthase activity"/>
    <property type="evidence" value="ECO:0007669"/>
    <property type="project" value="InterPro"/>
</dbReference>
<comment type="similarity">
    <text evidence="1">Belongs to the spermidine/spermine synthase family.</text>
</comment>
<dbReference type="HAMAP" id="MF_00198">
    <property type="entry name" value="Spermidine_synth"/>
    <property type="match status" value="1"/>
</dbReference>
<evidence type="ECO:0000256" key="3">
    <source>
        <dbReference type="PROSITE-ProRule" id="PRU00354"/>
    </source>
</evidence>
<reference evidence="5" key="1">
    <citation type="submission" date="2009-03" db="EMBL/GenBank/DDBJ databases">
        <title>Caligus clemensi ESTs and full-length cDNAs.</title>
        <authorList>
            <person name="Yasuike M."/>
            <person name="von Schalburg K."/>
            <person name="Cooper G."/>
            <person name="Leong J."/>
            <person name="Jones S.R.M."/>
            <person name="Koop B.F."/>
        </authorList>
    </citation>
    <scope>NUCLEOTIDE SEQUENCE</scope>
    <source>
        <tissue evidence="5">Whole</tissue>
    </source>
</reference>
<protein>
    <submittedName>
        <fullName evidence="5">Spermine synthase</fullName>
    </submittedName>
</protein>
<dbReference type="InterPro" id="IPR030374">
    <property type="entry name" value="PABS"/>
</dbReference>
<dbReference type="SUPFAM" id="SSF53335">
    <property type="entry name" value="S-adenosyl-L-methionine-dependent methyltransferases"/>
    <property type="match status" value="1"/>
</dbReference>
<dbReference type="InterPro" id="IPR015576">
    <property type="entry name" value="Spermine_synthase_animal"/>
</dbReference>
<dbReference type="GO" id="GO:0006597">
    <property type="term" value="P:spermine biosynthetic process"/>
    <property type="evidence" value="ECO:0007669"/>
    <property type="project" value="InterPro"/>
</dbReference>
<dbReference type="PANTHER" id="PTHR46315">
    <property type="entry name" value="SPERMINE SYNTHASE"/>
    <property type="match status" value="1"/>
</dbReference>
<accession>C1C0U1</accession>
<organism evidence="5">
    <name type="scientific">Caligus clemensi</name>
    <name type="common">Sea louse</name>
    <dbReference type="NCBI Taxonomy" id="344056"/>
    <lineage>
        <taxon>Eukaryota</taxon>
        <taxon>Metazoa</taxon>
        <taxon>Ecdysozoa</taxon>
        <taxon>Arthropoda</taxon>
        <taxon>Crustacea</taxon>
        <taxon>Multicrustacea</taxon>
        <taxon>Hexanauplia</taxon>
        <taxon>Copepoda</taxon>
        <taxon>Siphonostomatoida</taxon>
        <taxon>Caligidae</taxon>
        <taxon>Caligus</taxon>
    </lineage>
</organism>
<dbReference type="InterPro" id="IPR037163">
    <property type="entry name" value="Spermidine_synt_N_sf"/>
</dbReference>
<dbReference type="CDD" id="cd02440">
    <property type="entry name" value="AdoMet_MTases"/>
    <property type="match status" value="1"/>
</dbReference>
<evidence type="ECO:0000259" key="4">
    <source>
        <dbReference type="PROSITE" id="PS51006"/>
    </source>
</evidence>
<evidence type="ECO:0000256" key="1">
    <source>
        <dbReference type="ARBA" id="ARBA00007867"/>
    </source>
</evidence>
<dbReference type="EMBL" id="BT080470">
    <property type="protein sequence ID" value="ACO14894.1"/>
    <property type="molecule type" value="mRNA"/>
</dbReference>
<proteinExistence type="evidence at transcript level"/>
<feature type="domain" description="PABS" evidence="4">
    <location>
        <begin position="130"/>
        <end position="384"/>
    </location>
</feature>
<dbReference type="InterPro" id="IPR001045">
    <property type="entry name" value="Spermi_synthase"/>
</dbReference>
<feature type="active site" description="Proton acceptor" evidence="3">
    <location>
        <position position="294"/>
    </location>
</feature>
<dbReference type="PROSITE" id="PS01330">
    <property type="entry name" value="PABS_1"/>
    <property type="match status" value="1"/>
</dbReference>
<evidence type="ECO:0000313" key="5">
    <source>
        <dbReference type="EMBL" id="ACO14894.1"/>
    </source>
</evidence>
<dbReference type="Gene3D" id="2.30.140.10">
    <property type="entry name" value="Spermidine synthase, tetramerisation domain"/>
    <property type="match status" value="1"/>
</dbReference>
<dbReference type="InterPro" id="IPR029063">
    <property type="entry name" value="SAM-dependent_MTases_sf"/>
</dbReference>
<dbReference type="InterPro" id="IPR035246">
    <property type="entry name" value="Spermidine_synt_N"/>
</dbReference>